<evidence type="ECO:0000256" key="1">
    <source>
        <dbReference type="SAM" id="MobiDB-lite"/>
    </source>
</evidence>
<keyword evidence="4" id="KW-1185">Reference proteome</keyword>
<evidence type="ECO:0008006" key="5">
    <source>
        <dbReference type="Google" id="ProtNLM"/>
    </source>
</evidence>
<dbReference type="Proteomes" id="UP000736373">
    <property type="component" value="Unassembled WGS sequence"/>
</dbReference>
<sequence>MKNKALVAALCLAATAACSTQGQVDPDVMQIATTPLTCSSKAECDLWWQRAQTWVASHSKYNIETANDSLIQTAGPDGGKRALAFQITRAAGPDRTVTIGFSAHCDSALGCKPNPWQAGADFKQYVRGTTGAAAGAPQDSATPSQNAPDATHPETMPGKTTTLPNGEAMSK</sequence>
<dbReference type="PROSITE" id="PS51257">
    <property type="entry name" value="PROKAR_LIPOPROTEIN"/>
    <property type="match status" value="1"/>
</dbReference>
<gene>
    <name evidence="3" type="ORF">F6X42_01000</name>
</gene>
<evidence type="ECO:0000313" key="4">
    <source>
        <dbReference type="Proteomes" id="UP000736373"/>
    </source>
</evidence>
<feature type="region of interest" description="Disordered" evidence="1">
    <location>
        <begin position="130"/>
        <end position="171"/>
    </location>
</feature>
<dbReference type="EMBL" id="VZQQ01000001">
    <property type="protein sequence ID" value="MBC8745253.1"/>
    <property type="molecule type" value="Genomic_DNA"/>
</dbReference>
<reference evidence="3 4" key="1">
    <citation type="submission" date="2019-09" db="EMBL/GenBank/DDBJ databases">
        <title>Paraburkholderia podalyriae sp. nov., A South African Podalyria-associated rhizobium.</title>
        <authorList>
            <person name="Mavima L."/>
            <person name="Beukes C.W."/>
            <person name="Palmer M."/>
            <person name="De Meyer S.E."/>
            <person name="James E.K."/>
            <person name="Maluk M."/>
            <person name="Avontuur J.R."/>
            <person name="Chan W.Y."/>
            <person name="Venter S.N."/>
            <person name="Steenkamp E.T."/>
        </authorList>
    </citation>
    <scope>NUCLEOTIDE SEQUENCE [LARGE SCALE GENOMIC DNA]</scope>
    <source>
        <strain evidence="3 4">WC7.3b</strain>
    </source>
</reference>
<name>A0ABR7PHH3_9BURK</name>
<comment type="caution">
    <text evidence="3">The sequence shown here is derived from an EMBL/GenBank/DDBJ whole genome shotgun (WGS) entry which is preliminary data.</text>
</comment>
<accession>A0ABR7PHH3</accession>
<protein>
    <recommendedName>
        <fullName evidence="5">Lipoprotein</fullName>
    </recommendedName>
</protein>
<evidence type="ECO:0000313" key="3">
    <source>
        <dbReference type="EMBL" id="MBC8745253.1"/>
    </source>
</evidence>
<organism evidence="3 4">
    <name type="scientific">Paraburkholderia podalyriae</name>
    <dbReference type="NCBI Taxonomy" id="1938811"/>
    <lineage>
        <taxon>Bacteria</taxon>
        <taxon>Pseudomonadati</taxon>
        <taxon>Pseudomonadota</taxon>
        <taxon>Betaproteobacteria</taxon>
        <taxon>Burkholderiales</taxon>
        <taxon>Burkholderiaceae</taxon>
        <taxon>Paraburkholderia</taxon>
    </lineage>
</organism>
<keyword evidence="2" id="KW-0732">Signal</keyword>
<proteinExistence type="predicted"/>
<feature type="chain" id="PRO_5047524098" description="Lipoprotein" evidence="2">
    <location>
        <begin position="20"/>
        <end position="171"/>
    </location>
</feature>
<feature type="signal peptide" evidence="2">
    <location>
        <begin position="1"/>
        <end position="19"/>
    </location>
</feature>
<evidence type="ECO:0000256" key="2">
    <source>
        <dbReference type="SAM" id="SignalP"/>
    </source>
</evidence>
<dbReference type="RefSeq" id="WP_187632414.1">
    <property type="nucleotide sequence ID" value="NZ_VZQQ01000001.1"/>
</dbReference>
<feature type="compositionally biased region" description="Polar residues" evidence="1">
    <location>
        <begin position="139"/>
        <end position="148"/>
    </location>
</feature>